<evidence type="ECO:0000256" key="2">
    <source>
        <dbReference type="ARBA" id="ARBA00022617"/>
    </source>
</evidence>
<dbReference type="InterPro" id="IPR036400">
    <property type="entry name" value="Cyt_B5-like_heme/steroid_sf"/>
</dbReference>
<keyword evidence="3" id="KW-0479">Metal-binding</keyword>
<dbReference type="SUPFAM" id="SSF55856">
    <property type="entry name" value="Cytochrome b5-like heme/steroid binding domain"/>
    <property type="match status" value="1"/>
</dbReference>
<gene>
    <name evidence="8" type="ORF">OS493_007466</name>
</gene>
<protein>
    <recommendedName>
        <fullName evidence="7">Cytochrome b5 heme-binding domain-containing protein</fullName>
    </recommendedName>
</protein>
<dbReference type="InterPro" id="IPR001199">
    <property type="entry name" value="Cyt_B5-like_heme/steroid-bd"/>
</dbReference>
<name>A0A9X0CUZ8_9CNID</name>
<reference evidence="8" key="1">
    <citation type="submission" date="2023-01" db="EMBL/GenBank/DDBJ databases">
        <title>Genome assembly of the deep-sea coral Lophelia pertusa.</title>
        <authorList>
            <person name="Herrera S."/>
            <person name="Cordes E."/>
        </authorList>
    </citation>
    <scope>NUCLEOTIDE SEQUENCE</scope>
    <source>
        <strain evidence="8">USNM1676648</strain>
        <tissue evidence="8">Polyp</tissue>
    </source>
</reference>
<evidence type="ECO:0000256" key="6">
    <source>
        <dbReference type="ARBA" id="ARBA00038357"/>
    </source>
</evidence>
<keyword evidence="2" id="KW-0349">Heme</keyword>
<evidence type="ECO:0000256" key="4">
    <source>
        <dbReference type="ARBA" id="ARBA00022824"/>
    </source>
</evidence>
<organism evidence="8 9">
    <name type="scientific">Desmophyllum pertusum</name>
    <dbReference type="NCBI Taxonomy" id="174260"/>
    <lineage>
        <taxon>Eukaryota</taxon>
        <taxon>Metazoa</taxon>
        <taxon>Cnidaria</taxon>
        <taxon>Anthozoa</taxon>
        <taxon>Hexacorallia</taxon>
        <taxon>Scleractinia</taxon>
        <taxon>Caryophylliina</taxon>
        <taxon>Caryophylliidae</taxon>
        <taxon>Desmophyllum</taxon>
    </lineage>
</organism>
<dbReference type="Pfam" id="PF00173">
    <property type="entry name" value="Cyt-b5"/>
    <property type="match status" value="1"/>
</dbReference>
<accession>A0A9X0CUZ8</accession>
<sequence>MSVENRYKMTNYMIDMTMLQKQSVVIASAAVDITLENQDNHSPFFHEGAGHDASLDGHKVFTKDELSKYNGDNPDLPIYVAIKGIVFDVSEAKKVYGPGGSYNKFSGKDASRAIAKWSMEEEDLNDNLEDLSEDDLNRLDGIFKKLYLAKYPKVGFVEGHEPKHEDNLTVKTKKHNEL</sequence>
<dbReference type="Proteomes" id="UP001163046">
    <property type="component" value="Unassembled WGS sequence"/>
</dbReference>
<keyword evidence="9" id="KW-1185">Reference proteome</keyword>
<dbReference type="SMART" id="SM01117">
    <property type="entry name" value="Cyt-b5"/>
    <property type="match status" value="1"/>
</dbReference>
<evidence type="ECO:0000256" key="1">
    <source>
        <dbReference type="ARBA" id="ARBA00004240"/>
    </source>
</evidence>
<dbReference type="GO" id="GO:0016020">
    <property type="term" value="C:membrane"/>
    <property type="evidence" value="ECO:0007669"/>
    <property type="project" value="TreeGrafter"/>
</dbReference>
<evidence type="ECO:0000313" key="8">
    <source>
        <dbReference type="EMBL" id="KAJ7374369.1"/>
    </source>
</evidence>
<keyword evidence="5" id="KW-0408">Iron</keyword>
<proteinExistence type="inferred from homology"/>
<comment type="caution">
    <text evidence="8">The sequence shown here is derived from an EMBL/GenBank/DDBJ whole genome shotgun (WGS) entry which is preliminary data.</text>
</comment>
<dbReference type="Gene3D" id="3.10.120.10">
    <property type="entry name" value="Cytochrome b5-like heme/steroid binding domain"/>
    <property type="match status" value="1"/>
</dbReference>
<dbReference type="InterPro" id="IPR050577">
    <property type="entry name" value="MAPR/NEUFC/NENF-like"/>
</dbReference>
<dbReference type="PANTHER" id="PTHR10281">
    <property type="entry name" value="MEMBRANE-ASSOCIATED PROGESTERONE RECEPTOR COMPONENT-RELATED"/>
    <property type="match status" value="1"/>
</dbReference>
<evidence type="ECO:0000259" key="7">
    <source>
        <dbReference type="SMART" id="SM01117"/>
    </source>
</evidence>
<dbReference type="PANTHER" id="PTHR10281:SF72">
    <property type="entry name" value="NEUDESIN"/>
    <property type="match status" value="1"/>
</dbReference>
<evidence type="ECO:0000256" key="5">
    <source>
        <dbReference type="ARBA" id="ARBA00023004"/>
    </source>
</evidence>
<dbReference type="OrthoDB" id="547796at2759"/>
<keyword evidence="4" id="KW-0256">Endoplasmic reticulum</keyword>
<evidence type="ECO:0000313" key="9">
    <source>
        <dbReference type="Proteomes" id="UP001163046"/>
    </source>
</evidence>
<comment type="similarity">
    <text evidence="6">Belongs to the cytochrome b5 family. MAPR subfamily.</text>
</comment>
<feature type="domain" description="Cytochrome b5 heme-binding" evidence="7">
    <location>
        <begin position="61"/>
        <end position="158"/>
    </location>
</feature>
<dbReference type="EMBL" id="MU826828">
    <property type="protein sequence ID" value="KAJ7374369.1"/>
    <property type="molecule type" value="Genomic_DNA"/>
</dbReference>
<dbReference type="GO" id="GO:0046872">
    <property type="term" value="F:metal ion binding"/>
    <property type="evidence" value="ECO:0007669"/>
    <property type="project" value="UniProtKB-KW"/>
</dbReference>
<evidence type="ECO:0000256" key="3">
    <source>
        <dbReference type="ARBA" id="ARBA00022723"/>
    </source>
</evidence>
<dbReference type="GO" id="GO:0005783">
    <property type="term" value="C:endoplasmic reticulum"/>
    <property type="evidence" value="ECO:0007669"/>
    <property type="project" value="UniProtKB-SubCell"/>
</dbReference>
<comment type="subcellular location">
    <subcellularLocation>
        <location evidence="1">Endoplasmic reticulum</location>
    </subcellularLocation>
</comment>
<dbReference type="AlphaFoldDB" id="A0A9X0CUZ8"/>